<comment type="caution">
    <text evidence="2">The sequence shown here is derived from an EMBL/GenBank/DDBJ whole genome shotgun (WGS) entry which is preliminary data.</text>
</comment>
<protein>
    <recommendedName>
        <fullName evidence="4">PAP2 family protein</fullName>
    </recommendedName>
</protein>
<dbReference type="EMBL" id="JAVRHV010000003">
    <property type="protein sequence ID" value="MDT0553185.1"/>
    <property type="molecule type" value="Genomic_DNA"/>
</dbReference>
<feature type="transmembrane region" description="Helical" evidence="1">
    <location>
        <begin position="6"/>
        <end position="27"/>
    </location>
</feature>
<keyword evidence="3" id="KW-1185">Reference proteome</keyword>
<feature type="transmembrane region" description="Helical" evidence="1">
    <location>
        <begin position="101"/>
        <end position="121"/>
    </location>
</feature>
<dbReference type="Proteomes" id="UP001252186">
    <property type="component" value="Unassembled WGS sequence"/>
</dbReference>
<name>A0ABU2Y5Z1_9FLAO</name>
<organism evidence="2 3">
    <name type="scientific">Urechidicola vernalis</name>
    <dbReference type="NCBI Taxonomy" id="3075600"/>
    <lineage>
        <taxon>Bacteria</taxon>
        <taxon>Pseudomonadati</taxon>
        <taxon>Bacteroidota</taxon>
        <taxon>Flavobacteriia</taxon>
        <taxon>Flavobacteriales</taxon>
        <taxon>Flavobacteriaceae</taxon>
        <taxon>Urechidicola</taxon>
    </lineage>
</organism>
<reference evidence="2 3" key="1">
    <citation type="submission" date="2023-09" db="EMBL/GenBank/DDBJ databases">
        <authorList>
            <person name="Rey-Velasco X."/>
        </authorList>
    </citation>
    <scope>NUCLEOTIDE SEQUENCE [LARGE SCALE GENOMIC DNA]</scope>
    <source>
        <strain evidence="2 3">P050</strain>
    </source>
</reference>
<evidence type="ECO:0000313" key="2">
    <source>
        <dbReference type="EMBL" id="MDT0553185.1"/>
    </source>
</evidence>
<keyword evidence="1" id="KW-0812">Transmembrane</keyword>
<feature type="transmembrane region" description="Helical" evidence="1">
    <location>
        <begin position="181"/>
        <end position="197"/>
    </location>
</feature>
<accession>A0ABU2Y5Z1</accession>
<feature type="transmembrane region" description="Helical" evidence="1">
    <location>
        <begin position="152"/>
        <end position="169"/>
    </location>
</feature>
<keyword evidence="1" id="KW-0472">Membrane</keyword>
<evidence type="ECO:0008006" key="4">
    <source>
        <dbReference type="Google" id="ProtNLM"/>
    </source>
</evidence>
<feature type="transmembrane region" description="Helical" evidence="1">
    <location>
        <begin position="39"/>
        <end position="58"/>
    </location>
</feature>
<sequence>MKFTKLISYILHPIVVPIIGTILYFILIPRHINKQWEMMVIGAVFVCTYLLPLLFLSLLKKSKSINSFHLVSPRERKFPVLFFVSISLLMASLIKKGSSTYELALFFYGMTIALIITYFLLYRNFKASLHMIGIGGMIGFFITLSIYYQINLLLLLSILFVMSGIIANSRLSLNAHSKTEILIGFLIGICCQFAIYSL</sequence>
<feature type="transmembrane region" description="Helical" evidence="1">
    <location>
        <begin position="78"/>
        <end position="94"/>
    </location>
</feature>
<proteinExistence type="predicted"/>
<gene>
    <name evidence="2" type="ORF">RM519_08015</name>
</gene>
<evidence type="ECO:0000313" key="3">
    <source>
        <dbReference type="Proteomes" id="UP001252186"/>
    </source>
</evidence>
<dbReference type="RefSeq" id="WP_311593172.1">
    <property type="nucleotide sequence ID" value="NZ_JAVRHV010000003.1"/>
</dbReference>
<evidence type="ECO:0000256" key="1">
    <source>
        <dbReference type="SAM" id="Phobius"/>
    </source>
</evidence>
<feature type="transmembrane region" description="Helical" evidence="1">
    <location>
        <begin position="127"/>
        <end position="147"/>
    </location>
</feature>
<keyword evidence="1" id="KW-1133">Transmembrane helix</keyword>